<feature type="domain" description="HTH cro/C1-type" evidence="2">
    <location>
        <begin position="10"/>
        <end position="65"/>
    </location>
</feature>
<keyword evidence="1" id="KW-0238">DNA-binding</keyword>
<organism evidence="3 4">
    <name type="scientific">Breznakia pachnodae</name>
    <dbReference type="NCBI Taxonomy" id="265178"/>
    <lineage>
        <taxon>Bacteria</taxon>
        <taxon>Bacillati</taxon>
        <taxon>Bacillota</taxon>
        <taxon>Erysipelotrichia</taxon>
        <taxon>Erysipelotrichales</taxon>
        <taxon>Erysipelotrichaceae</taxon>
        <taxon>Breznakia</taxon>
    </lineage>
</organism>
<dbReference type="InterPro" id="IPR010982">
    <property type="entry name" value="Lambda_DNA-bd_dom_sf"/>
</dbReference>
<dbReference type="Proteomes" id="UP001230220">
    <property type="component" value="Unassembled WGS sequence"/>
</dbReference>
<dbReference type="Gene3D" id="1.10.260.40">
    <property type="entry name" value="lambda repressor-like DNA-binding domains"/>
    <property type="match status" value="1"/>
</dbReference>
<gene>
    <name evidence="3" type="ORF">J2S15_003252</name>
</gene>
<dbReference type="CDD" id="cd00093">
    <property type="entry name" value="HTH_XRE"/>
    <property type="match status" value="1"/>
</dbReference>
<evidence type="ECO:0000259" key="2">
    <source>
        <dbReference type="PROSITE" id="PS50943"/>
    </source>
</evidence>
<dbReference type="SMART" id="SM00530">
    <property type="entry name" value="HTH_XRE"/>
    <property type="match status" value="1"/>
</dbReference>
<dbReference type="RefSeq" id="WP_307410171.1">
    <property type="nucleotide sequence ID" value="NZ_JAUSUR010000007.1"/>
</dbReference>
<evidence type="ECO:0000313" key="3">
    <source>
        <dbReference type="EMBL" id="MDQ0362498.1"/>
    </source>
</evidence>
<dbReference type="Pfam" id="PF01381">
    <property type="entry name" value="HTH_3"/>
    <property type="match status" value="1"/>
</dbReference>
<dbReference type="EMBL" id="JAUSUR010000007">
    <property type="protein sequence ID" value="MDQ0362498.1"/>
    <property type="molecule type" value="Genomic_DNA"/>
</dbReference>
<evidence type="ECO:0000256" key="1">
    <source>
        <dbReference type="ARBA" id="ARBA00023125"/>
    </source>
</evidence>
<evidence type="ECO:0000313" key="4">
    <source>
        <dbReference type="Proteomes" id="UP001230220"/>
    </source>
</evidence>
<dbReference type="PANTHER" id="PTHR46558:SF4">
    <property type="entry name" value="DNA-BIDING PHAGE PROTEIN"/>
    <property type="match status" value="1"/>
</dbReference>
<dbReference type="SUPFAM" id="SSF47413">
    <property type="entry name" value="lambda repressor-like DNA-binding domains"/>
    <property type="match status" value="1"/>
</dbReference>
<sequence length="156" mass="17592">MKGSNIKENLKNLRESRNLSKTKLAKEIGIDESIIRNIESGKSKNPTIETIANLCSYFSITIDTFMYYKFKKTSDINFKEPSKKIAMFIKITNIIEVPDTLVLISLCFIEHPEDLVLTSPNGCFEVAGTTAGCAIDEPIVNNYKVLHIESKSNKKR</sequence>
<dbReference type="InterPro" id="IPR001387">
    <property type="entry name" value="Cro/C1-type_HTH"/>
</dbReference>
<dbReference type="PANTHER" id="PTHR46558">
    <property type="entry name" value="TRACRIPTIONAL REGULATORY PROTEIN-RELATED-RELATED"/>
    <property type="match status" value="1"/>
</dbReference>
<protein>
    <submittedName>
        <fullName evidence="3">Transcriptional regulator with XRE-family HTH domain</fullName>
    </submittedName>
</protein>
<name>A0ABU0E719_9FIRM</name>
<dbReference type="PROSITE" id="PS50943">
    <property type="entry name" value="HTH_CROC1"/>
    <property type="match status" value="1"/>
</dbReference>
<reference evidence="3 4" key="1">
    <citation type="submission" date="2023-07" db="EMBL/GenBank/DDBJ databases">
        <title>Genomic Encyclopedia of Type Strains, Phase IV (KMG-IV): sequencing the most valuable type-strain genomes for metagenomic binning, comparative biology and taxonomic classification.</title>
        <authorList>
            <person name="Goeker M."/>
        </authorList>
    </citation>
    <scope>NUCLEOTIDE SEQUENCE [LARGE SCALE GENOMIC DNA]</scope>
    <source>
        <strain evidence="3 4">DSM 16784</strain>
    </source>
</reference>
<keyword evidence="4" id="KW-1185">Reference proteome</keyword>
<proteinExistence type="predicted"/>
<accession>A0ABU0E719</accession>
<comment type="caution">
    <text evidence="3">The sequence shown here is derived from an EMBL/GenBank/DDBJ whole genome shotgun (WGS) entry which is preliminary data.</text>
</comment>